<feature type="binding site" evidence="14">
    <location>
        <position position="93"/>
    </location>
    <ligand>
        <name>Zn(2+)</name>
        <dbReference type="ChEBI" id="CHEBI:29105"/>
        <note>catalytic</note>
    </ligand>
</feature>
<evidence type="ECO:0000256" key="13">
    <source>
        <dbReference type="PIRSR" id="PIRSR606262-2"/>
    </source>
</evidence>
<dbReference type="EMBL" id="ABOX02000022">
    <property type="protein sequence ID" value="EEF59941.1"/>
    <property type="molecule type" value="Genomic_DNA"/>
</dbReference>
<dbReference type="CDD" id="cd01283">
    <property type="entry name" value="cytidine_deaminase"/>
    <property type="match status" value="1"/>
</dbReference>
<name>B9XJR5_PEDPL</name>
<evidence type="ECO:0000313" key="18">
    <source>
        <dbReference type="Proteomes" id="UP000003688"/>
    </source>
</evidence>
<feature type="binding site" evidence="14">
    <location>
        <position position="90"/>
    </location>
    <ligand>
        <name>Zn(2+)</name>
        <dbReference type="ChEBI" id="CHEBI:29105"/>
        <note>catalytic</note>
    </ligand>
</feature>
<evidence type="ECO:0000259" key="16">
    <source>
        <dbReference type="PROSITE" id="PS51747"/>
    </source>
</evidence>
<dbReference type="InterPro" id="IPR006262">
    <property type="entry name" value="Cyt_deam_tetra"/>
</dbReference>
<dbReference type="Pfam" id="PF00383">
    <property type="entry name" value="dCMP_cyt_deam_1"/>
    <property type="match status" value="1"/>
</dbReference>
<evidence type="ECO:0000256" key="12">
    <source>
        <dbReference type="PIRSR" id="PIRSR606262-1"/>
    </source>
</evidence>
<dbReference type="NCBIfam" id="NF004064">
    <property type="entry name" value="PRK05578.1"/>
    <property type="match status" value="1"/>
</dbReference>
<reference evidence="17 18" key="1">
    <citation type="journal article" date="2011" name="J. Bacteriol.">
        <title>Genome sequence of 'Pedosphaera parvula' Ellin514, an aerobic Verrucomicrobial isolate from pasture soil.</title>
        <authorList>
            <person name="Kant R."/>
            <person name="van Passel M.W."/>
            <person name="Sangwan P."/>
            <person name="Palva A."/>
            <person name="Lucas S."/>
            <person name="Copeland A."/>
            <person name="Lapidus A."/>
            <person name="Glavina Del Rio T."/>
            <person name="Dalin E."/>
            <person name="Tice H."/>
            <person name="Bruce D."/>
            <person name="Goodwin L."/>
            <person name="Pitluck S."/>
            <person name="Chertkov O."/>
            <person name="Larimer F.W."/>
            <person name="Land M.L."/>
            <person name="Hauser L."/>
            <person name="Brettin T.S."/>
            <person name="Detter J.C."/>
            <person name="Han S."/>
            <person name="de Vos W.M."/>
            <person name="Janssen P.H."/>
            <person name="Smidt H."/>
        </authorList>
    </citation>
    <scope>NUCLEOTIDE SEQUENCE [LARGE SCALE GENOMIC DNA]</scope>
    <source>
        <strain evidence="17 18">Ellin514</strain>
    </source>
</reference>
<gene>
    <name evidence="17" type="ORF">Cflav_PD2745</name>
</gene>
<dbReference type="STRING" id="320771.Cflav_PD2745"/>
<comment type="catalytic activity">
    <reaction evidence="11 15">
        <text>cytidine + H2O + H(+) = uridine + NH4(+)</text>
        <dbReference type="Rhea" id="RHEA:16069"/>
        <dbReference type="ChEBI" id="CHEBI:15377"/>
        <dbReference type="ChEBI" id="CHEBI:15378"/>
        <dbReference type="ChEBI" id="CHEBI:16704"/>
        <dbReference type="ChEBI" id="CHEBI:17562"/>
        <dbReference type="ChEBI" id="CHEBI:28938"/>
        <dbReference type="EC" id="3.5.4.5"/>
    </reaction>
</comment>
<evidence type="ECO:0000256" key="10">
    <source>
        <dbReference type="ARBA" id="ARBA00049252"/>
    </source>
</evidence>
<evidence type="ECO:0000256" key="5">
    <source>
        <dbReference type="ARBA" id="ARBA00018266"/>
    </source>
</evidence>
<evidence type="ECO:0000256" key="2">
    <source>
        <dbReference type="ARBA" id="ARBA00003949"/>
    </source>
</evidence>
<dbReference type="InterPro" id="IPR002125">
    <property type="entry name" value="CMP_dCMP_dom"/>
</dbReference>
<sequence>MRRADKRAELVAAALKARQMAVAPYSKFQVGAALLTDKGEIITGANVESASYGLTCCAERVALFKGLTEGFKKYVAVAVVARAPGTPMPCGACRQLLSEYAPDAKVWTADSKFPKKIKEFTVRELLPAAFLDVPS</sequence>
<evidence type="ECO:0000256" key="3">
    <source>
        <dbReference type="ARBA" id="ARBA00006576"/>
    </source>
</evidence>
<dbReference type="PANTHER" id="PTHR11644">
    <property type="entry name" value="CYTIDINE DEAMINASE"/>
    <property type="match status" value="1"/>
</dbReference>
<evidence type="ECO:0000256" key="4">
    <source>
        <dbReference type="ARBA" id="ARBA00012783"/>
    </source>
</evidence>
<evidence type="ECO:0000256" key="11">
    <source>
        <dbReference type="ARBA" id="ARBA00049558"/>
    </source>
</evidence>
<feature type="domain" description="CMP/dCMP-type deaminase" evidence="16">
    <location>
        <begin position="5"/>
        <end position="133"/>
    </location>
</feature>
<comment type="similarity">
    <text evidence="3 15">Belongs to the cytidine and deoxycytidylate deaminase family.</text>
</comment>
<dbReference type="EC" id="3.5.4.5" evidence="4 15"/>
<dbReference type="GO" id="GO:0055086">
    <property type="term" value="P:nucleobase-containing small molecule metabolic process"/>
    <property type="evidence" value="ECO:0007669"/>
    <property type="project" value="UniProtKB-ARBA"/>
</dbReference>
<dbReference type="RefSeq" id="WP_007416058.1">
    <property type="nucleotide sequence ID" value="NZ_ABOX02000022.1"/>
</dbReference>
<dbReference type="AlphaFoldDB" id="B9XJR5"/>
<dbReference type="FunFam" id="3.40.140.10:FF:000008">
    <property type="entry name" value="Cytidine deaminase"/>
    <property type="match status" value="1"/>
</dbReference>
<accession>B9XJR5</accession>
<feature type="binding site" evidence="13">
    <location>
        <begin position="46"/>
        <end position="52"/>
    </location>
    <ligand>
        <name>substrate</name>
    </ligand>
</feature>
<dbReference type="InterPro" id="IPR050202">
    <property type="entry name" value="Cyt/Deoxycyt_deaminase"/>
</dbReference>
<dbReference type="Gene3D" id="3.40.140.10">
    <property type="entry name" value="Cytidine Deaminase, domain 2"/>
    <property type="match status" value="1"/>
</dbReference>
<feature type="active site" description="Proton donor" evidence="12">
    <location>
        <position position="59"/>
    </location>
</feature>
<dbReference type="PROSITE" id="PS51747">
    <property type="entry name" value="CYT_DCMP_DEAMINASES_2"/>
    <property type="match status" value="1"/>
</dbReference>
<dbReference type="GO" id="GO:0008270">
    <property type="term" value="F:zinc ion binding"/>
    <property type="evidence" value="ECO:0007669"/>
    <property type="project" value="UniProtKB-UniRule"/>
</dbReference>
<evidence type="ECO:0000256" key="9">
    <source>
        <dbReference type="ARBA" id="ARBA00032005"/>
    </source>
</evidence>
<dbReference type="OrthoDB" id="9795347at2"/>
<dbReference type="SUPFAM" id="SSF53927">
    <property type="entry name" value="Cytidine deaminase-like"/>
    <property type="match status" value="1"/>
</dbReference>
<dbReference type="InterPro" id="IPR016192">
    <property type="entry name" value="APOBEC/CMP_deaminase_Zn-bd"/>
</dbReference>
<evidence type="ECO:0000256" key="1">
    <source>
        <dbReference type="ARBA" id="ARBA00001947"/>
    </source>
</evidence>
<keyword evidence="6 14" id="KW-0479">Metal-binding</keyword>
<dbReference type="PANTHER" id="PTHR11644:SF2">
    <property type="entry name" value="CYTIDINE DEAMINASE"/>
    <property type="match status" value="1"/>
</dbReference>
<dbReference type="NCBIfam" id="TIGR01354">
    <property type="entry name" value="cyt_deam_tetra"/>
    <property type="match status" value="1"/>
</dbReference>
<dbReference type="PROSITE" id="PS00903">
    <property type="entry name" value="CYT_DCMP_DEAMINASES_1"/>
    <property type="match status" value="1"/>
</dbReference>
<evidence type="ECO:0000256" key="6">
    <source>
        <dbReference type="ARBA" id="ARBA00022723"/>
    </source>
</evidence>
<evidence type="ECO:0000256" key="14">
    <source>
        <dbReference type="PIRSR" id="PIRSR606262-3"/>
    </source>
</evidence>
<dbReference type="Proteomes" id="UP000003688">
    <property type="component" value="Unassembled WGS sequence"/>
</dbReference>
<feature type="binding site" evidence="14">
    <location>
        <position position="57"/>
    </location>
    <ligand>
        <name>Zn(2+)</name>
        <dbReference type="ChEBI" id="CHEBI:29105"/>
        <note>catalytic</note>
    </ligand>
</feature>
<evidence type="ECO:0000256" key="8">
    <source>
        <dbReference type="ARBA" id="ARBA00022833"/>
    </source>
</evidence>
<protein>
    <recommendedName>
        <fullName evidence="5 15">Cytidine deaminase</fullName>
        <ecNumber evidence="4 15">3.5.4.5</ecNumber>
    </recommendedName>
    <alternativeName>
        <fullName evidence="9 15">Cytidine aminohydrolase</fullName>
    </alternativeName>
</protein>
<comment type="function">
    <text evidence="2 15">This enzyme scavenges exogenous and endogenous cytidine and 2'-deoxycytidine for UMP synthesis.</text>
</comment>
<dbReference type="GO" id="GO:0042802">
    <property type="term" value="F:identical protein binding"/>
    <property type="evidence" value="ECO:0007669"/>
    <property type="project" value="UniProtKB-ARBA"/>
</dbReference>
<dbReference type="GO" id="GO:0072527">
    <property type="term" value="P:pyrimidine-containing compound metabolic process"/>
    <property type="evidence" value="ECO:0007669"/>
    <property type="project" value="UniProtKB-ARBA"/>
</dbReference>
<keyword evidence="18" id="KW-1185">Reference proteome</keyword>
<dbReference type="InterPro" id="IPR016193">
    <property type="entry name" value="Cytidine_deaminase-like"/>
</dbReference>
<dbReference type="GO" id="GO:0004126">
    <property type="term" value="F:cytidine deaminase activity"/>
    <property type="evidence" value="ECO:0007669"/>
    <property type="project" value="UniProtKB-UniRule"/>
</dbReference>
<comment type="cofactor">
    <cofactor evidence="1 14 15">
        <name>Zn(2+)</name>
        <dbReference type="ChEBI" id="CHEBI:29105"/>
    </cofactor>
</comment>
<keyword evidence="8 14" id="KW-0862">Zinc</keyword>
<keyword evidence="7 15" id="KW-0378">Hydrolase</keyword>
<comment type="catalytic activity">
    <reaction evidence="10 15">
        <text>2'-deoxycytidine + H2O + H(+) = 2'-deoxyuridine + NH4(+)</text>
        <dbReference type="Rhea" id="RHEA:13433"/>
        <dbReference type="ChEBI" id="CHEBI:15377"/>
        <dbReference type="ChEBI" id="CHEBI:15378"/>
        <dbReference type="ChEBI" id="CHEBI:15698"/>
        <dbReference type="ChEBI" id="CHEBI:16450"/>
        <dbReference type="ChEBI" id="CHEBI:28938"/>
        <dbReference type="EC" id="3.5.4.5"/>
    </reaction>
</comment>
<organism evidence="17 18">
    <name type="scientific">Pedosphaera parvula (strain Ellin514)</name>
    <dbReference type="NCBI Taxonomy" id="320771"/>
    <lineage>
        <taxon>Bacteria</taxon>
        <taxon>Pseudomonadati</taxon>
        <taxon>Verrucomicrobiota</taxon>
        <taxon>Pedosphaerae</taxon>
        <taxon>Pedosphaerales</taxon>
        <taxon>Pedosphaeraceae</taxon>
        <taxon>Pedosphaera</taxon>
    </lineage>
</organism>
<dbReference type="GO" id="GO:0005829">
    <property type="term" value="C:cytosol"/>
    <property type="evidence" value="ECO:0007669"/>
    <property type="project" value="TreeGrafter"/>
</dbReference>
<evidence type="ECO:0000313" key="17">
    <source>
        <dbReference type="EMBL" id="EEF59941.1"/>
    </source>
</evidence>
<comment type="caution">
    <text evidence="17">The sequence shown here is derived from an EMBL/GenBank/DDBJ whole genome shotgun (WGS) entry which is preliminary data.</text>
</comment>
<proteinExistence type="inferred from homology"/>
<evidence type="ECO:0000256" key="15">
    <source>
        <dbReference type="RuleBase" id="RU364006"/>
    </source>
</evidence>
<evidence type="ECO:0000256" key="7">
    <source>
        <dbReference type="ARBA" id="ARBA00022801"/>
    </source>
</evidence>